<dbReference type="Proteomes" id="UP000298061">
    <property type="component" value="Unassembled WGS sequence"/>
</dbReference>
<organism evidence="2 3">
    <name type="scientific">Hericium alpestre</name>
    <dbReference type="NCBI Taxonomy" id="135208"/>
    <lineage>
        <taxon>Eukaryota</taxon>
        <taxon>Fungi</taxon>
        <taxon>Dikarya</taxon>
        <taxon>Basidiomycota</taxon>
        <taxon>Agaricomycotina</taxon>
        <taxon>Agaricomycetes</taxon>
        <taxon>Russulales</taxon>
        <taxon>Hericiaceae</taxon>
        <taxon>Hericium</taxon>
    </lineage>
</organism>
<reference evidence="2 3" key="1">
    <citation type="submission" date="2019-02" db="EMBL/GenBank/DDBJ databases">
        <title>Genome sequencing of the rare red list fungi Hericium alpestre (H. flagellum).</title>
        <authorList>
            <person name="Buettner E."/>
            <person name="Kellner H."/>
        </authorList>
    </citation>
    <scope>NUCLEOTIDE SEQUENCE [LARGE SCALE GENOMIC DNA]</scope>
    <source>
        <strain evidence="2 3">DSM 108284</strain>
    </source>
</reference>
<evidence type="ECO:0000313" key="3">
    <source>
        <dbReference type="Proteomes" id="UP000298061"/>
    </source>
</evidence>
<gene>
    <name evidence="2" type="ORF">EWM64_g721</name>
</gene>
<evidence type="ECO:0000256" key="1">
    <source>
        <dbReference type="SAM" id="MobiDB-lite"/>
    </source>
</evidence>
<name>A0A4Z0AAF5_9AGAM</name>
<accession>A0A4Z0AAF5</accession>
<keyword evidence="3" id="KW-1185">Reference proteome</keyword>
<feature type="compositionally biased region" description="Basic and acidic residues" evidence="1">
    <location>
        <begin position="84"/>
        <end position="97"/>
    </location>
</feature>
<evidence type="ECO:0000313" key="2">
    <source>
        <dbReference type="EMBL" id="TFY83291.1"/>
    </source>
</evidence>
<dbReference type="EMBL" id="SFCI01000039">
    <property type="protein sequence ID" value="TFY83291.1"/>
    <property type="molecule type" value="Genomic_DNA"/>
</dbReference>
<feature type="compositionally biased region" description="Polar residues" evidence="1">
    <location>
        <begin position="43"/>
        <end position="55"/>
    </location>
</feature>
<protein>
    <submittedName>
        <fullName evidence="2">Uncharacterized protein</fullName>
    </submittedName>
</protein>
<dbReference type="AlphaFoldDB" id="A0A4Z0AAF5"/>
<comment type="caution">
    <text evidence="2">The sequence shown here is derived from an EMBL/GenBank/DDBJ whole genome shotgun (WGS) entry which is preliminary data.</text>
</comment>
<proteinExistence type="predicted"/>
<sequence>MSRYSTTVDNIISDYYETSASAPPQKRTPRMSDADADRLPLSRSITQSTSGTVASSAHLVGGHNHRRSSRGKSFFSGWKWHPNGPDRKDLDREEMAQDQKVVPDVLKPPMKPWHGWRHILFCSCKDSVLNLSLATRMIIDL</sequence>
<feature type="region of interest" description="Disordered" evidence="1">
    <location>
        <begin position="15"/>
        <end position="97"/>
    </location>
</feature>
<feature type="compositionally biased region" description="Basic and acidic residues" evidence="1">
    <location>
        <begin position="30"/>
        <end position="40"/>
    </location>
</feature>